<evidence type="ECO:0000256" key="25">
    <source>
        <dbReference type="ARBA" id="ARBA00034102"/>
    </source>
</evidence>
<dbReference type="GO" id="GO:0043204">
    <property type="term" value="C:perikaryon"/>
    <property type="evidence" value="ECO:0007669"/>
    <property type="project" value="UniProtKB-SubCell"/>
</dbReference>
<evidence type="ECO:0000256" key="21">
    <source>
        <dbReference type="ARBA" id="ARBA00023180"/>
    </source>
</evidence>
<dbReference type="FunFam" id="2.60.40.10:FF:000036">
    <property type="entry name" value="receptor-type tyrosine-protein phosphatase delta isoform X1"/>
    <property type="match status" value="1"/>
</dbReference>
<dbReference type="Pfam" id="PF00102">
    <property type="entry name" value="Y_phosphatase"/>
    <property type="match status" value="2"/>
</dbReference>
<evidence type="ECO:0000256" key="18">
    <source>
        <dbReference type="ARBA" id="ARBA00023136"/>
    </source>
</evidence>
<evidence type="ECO:0000313" key="34">
    <source>
        <dbReference type="Ensembl" id="ENSCANP00000010833.1"/>
    </source>
</evidence>
<dbReference type="InterPro" id="IPR003599">
    <property type="entry name" value="Ig_sub"/>
</dbReference>
<dbReference type="SUPFAM" id="SSF49265">
    <property type="entry name" value="Fibronectin type III"/>
    <property type="match status" value="4"/>
</dbReference>
<feature type="domain" description="Ig-like" evidence="32">
    <location>
        <begin position="2"/>
        <end position="92"/>
    </location>
</feature>
<evidence type="ECO:0000256" key="5">
    <source>
        <dbReference type="ARBA" id="ARBA00004624"/>
    </source>
</evidence>
<dbReference type="Gene3D" id="3.90.190.10">
    <property type="entry name" value="Protein tyrosine phosphatase superfamily"/>
    <property type="match status" value="2"/>
</dbReference>
<feature type="domain" description="Fibronectin type-III" evidence="33">
    <location>
        <begin position="589"/>
        <end position="686"/>
    </location>
</feature>
<feature type="domain" description="Tyrosine-protein phosphatase" evidence="30">
    <location>
        <begin position="1529"/>
        <end position="1788"/>
    </location>
</feature>
<dbReference type="CDD" id="cd00063">
    <property type="entry name" value="FN3"/>
    <property type="match status" value="6"/>
</dbReference>
<evidence type="ECO:0000259" key="30">
    <source>
        <dbReference type="PROSITE" id="PS50055"/>
    </source>
</evidence>
<evidence type="ECO:0000256" key="8">
    <source>
        <dbReference type="ARBA" id="ARBA00022475"/>
    </source>
</evidence>
<accession>A0A2K5I2J7</accession>
<dbReference type="PRINTS" id="PR00014">
    <property type="entry name" value="FNTYPEIII"/>
</dbReference>
<dbReference type="FunFam" id="2.60.40.10:FF:000027">
    <property type="entry name" value="receptor-type tyrosine-protein phosphatase delta isoform X1"/>
    <property type="match status" value="1"/>
</dbReference>
<dbReference type="FunFam" id="3.90.190.10:FF:000001">
    <property type="entry name" value="Receptor-type tyrosine-protein phosphatase F isoform A"/>
    <property type="match status" value="1"/>
</dbReference>
<dbReference type="GO" id="GO:0099560">
    <property type="term" value="P:synaptic membrane adhesion"/>
    <property type="evidence" value="ECO:0007669"/>
    <property type="project" value="UniProtKB-ARBA"/>
</dbReference>
<dbReference type="InterPro" id="IPR029021">
    <property type="entry name" value="Prot-tyrosine_phosphatase-like"/>
</dbReference>
<evidence type="ECO:0000256" key="27">
    <source>
        <dbReference type="ARBA" id="ARBA00051722"/>
    </source>
</evidence>
<dbReference type="GO" id="GO:0014069">
    <property type="term" value="C:postsynaptic density"/>
    <property type="evidence" value="ECO:0007669"/>
    <property type="project" value="UniProtKB-SubCell"/>
</dbReference>
<dbReference type="SMART" id="SM00404">
    <property type="entry name" value="PTPc_motif"/>
    <property type="match status" value="2"/>
</dbReference>
<keyword evidence="13" id="KW-0677">Repeat</keyword>
<evidence type="ECO:0000259" key="33">
    <source>
        <dbReference type="PROSITE" id="PS50853"/>
    </source>
</evidence>
<dbReference type="PROSITE" id="PS50835">
    <property type="entry name" value="IG_LIKE"/>
    <property type="match status" value="3"/>
</dbReference>
<evidence type="ECO:0000256" key="12">
    <source>
        <dbReference type="ARBA" id="ARBA00022729"/>
    </source>
</evidence>
<feature type="domain" description="Tyrosine-protein phosphatase" evidence="30">
    <location>
        <begin position="1242"/>
        <end position="1497"/>
    </location>
</feature>
<comment type="similarity">
    <text evidence="6">Belongs to the protein-tyrosine phosphatase family. Receptor class 2A subfamily.</text>
</comment>
<name>A0A2K5I2J7_COLAP</name>
<dbReference type="InterPro" id="IPR000387">
    <property type="entry name" value="Tyr_Pase_dom"/>
</dbReference>
<dbReference type="GO" id="GO:0005886">
    <property type="term" value="C:plasma membrane"/>
    <property type="evidence" value="ECO:0007669"/>
    <property type="project" value="UniProtKB-SubCell"/>
</dbReference>
<dbReference type="InterPro" id="IPR000242">
    <property type="entry name" value="PTP_cat"/>
</dbReference>
<keyword evidence="17" id="KW-0770">Synapse</keyword>
<feature type="domain" description="Fibronectin type-III" evidence="33">
    <location>
        <begin position="747"/>
        <end position="842"/>
    </location>
</feature>
<evidence type="ECO:0000256" key="15">
    <source>
        <dbReference type="ARBA" id="ARBA00022912"/>
    </source>
</evidence>
<keyword evidence="20" id="KW-0675">Receptor</keyword>
<dbReference type="InterPro" id="IPR016130">
    <property type="entry name" value="Tyr_Pase_AS"/>
</dbReference>
<dbReference type="CDD" id="cd14627">
    <property type="entry name" value="R-PTP-S-2"/>
    <property type="match status" value="1"/>
</dbReference>
<evidence type="ECO:0000256" key="6">
    <source>
        <dbReference type="ARBA" id="ARBA00010504"/>
    </source>
</evidence>
<dbReference type="PANTHER" id="PTHR46957">
    <property type="entry name" value="CYTOKINE RECEPTOR"/>
    <property type="match status" value="1"/>
</dbReference>
<dbReference type="Pfam" id="PF07679">
    <property type="entry name" value="I-set"/>
    <property type="match status" value="1"/>
</dbReference>
<dbReference type="Gene3D" id="2.60.40.10">
    <property type="entry name" value="Immunoglobulins"/>
    <property type="match status" value="10"/>
</dbReference>
<dbReference type="FunFam" id="2.60.40.10:FF:000010">
    <property type="entry name" value="receptor-type tyrosine-protein phosphatase delta isoform X1"/>
    <property type="match status" value="1"/>
</dbReference>
<dbReference type="FunFam" id="2.60.40.10:FF:000144">
    <property type="entry name" value="receptor-type tyrosine-protein phosphatase delta isoform X1"/>
    <property type="match status" value="1"/>
</dbReference>
<keyword evidence="18 29" id="KW-0472">Membrane</keyword>
<dbReference type="InterPro" id="IPR036179">
    <property type="entry name" value="Ig-like_dom_sf"/>
</dbReference>
<dbReference type="PROSITE" id="PS00383">
    <property type="entry name" value="TYR_PHOSPHATASE_1"/>
    <property type="match status" value="2"/>
</dbReference>
<dbReference type="EC" id="3.1.3.48" evidence="7"/>
<keyword evidence="8" id="KW-1003">Cell membrane</keyword>
<dbReference type="CDD" id="cd14625">
    <property type="entry name" value="R-PTPc-S-1"/>
    <property type="match status" value="1"/>
</dbReference>
<organism evidence="34 35">
    <name type="scientific">Colobus angolensis palliatus</name>
    <name type="common">Peters' Angolan colobus</name>
    <dbReference type="NCBI Taxonomy" id="336983"/>
    <lineage>
        <taxon>Eukaryota</taxon>
        <taxon>Metazoa</taxon>
        <taxon>Chordata</taxon>
        <taxon>Craniata</taxon>
        <taxon>Vertebrata</taxon>
        <taxon>Euteleostomi</taxon>
        <taxon>Mammalia</taxon>
        <taxon>Eutheria</taxon>
        <taxon>Euarchontoglires</taxon>
        <taxon>Primates</taxon>
        <taxon>Haplorrhini</taxon>
        <taxon>Catarrhini</taxon>
        <taxon>Cercopithecidae</taxon>
        <taxon>Colobinae</taxon>
        <taxon>Colobus</taxon>
    </lineage>
</organism>
<dbReference type="CDD" id="cd05739">
    <property type="entry name" value="IgI_3_RPTP_IIa_LAR_like"/>
    <property type="match status" value="1"/>
</dbReference>
<dbReference type="PRINTS" id="PR00700">
    <property type="entry name" value="PRTYPHPHTASE"/>
</dbReference>
<evidence type="ECO:0000259" key="32">
    <source>
        <dbReference type="PROSITE" id="PS50835"/>
    </source>
</evidence>
<evidence type="ECO:0000256" key="1">
    <source>
        <dbReference type="ARBA" id="ARBA00004251"/>
    </source>
</evidence>
<dbReference type="SMART" id="SM00194">
    <property type="entry name" value="PTPc"/>
    <property type="match status" value="2"/>
</dbReference>
<proteinExistence type="inferred from homology"/>
<dbReference type="GO" id="GO:0004725">
    <property type="term" value="F:protein tyrosine phosphatase activity"/>
    <property type="evidence" value="ECO:0007669"/>
    <property type="project" value="UniProtKB-EC"/>
</dbReference>
<evidence type="ECO:0000256" key="2">
    <source>
        <dbReference type="ARBA" id="ARBA00004432"/>
    </source>
</evidence>
<reference evidence="34" key="1">
    <citation type="submission" date="2025-08" db="UniProtKB">
        <authorList>
            <consortium name="Ensembl"/>
        </authorList>
    </citation>
    <scope>IDENTIFICATION</scope>
</reference>
<keyword evidence="19" id="KW-1015">Disulfide bond</keyword>
<evidence type="ECO:0000256" key="17">
    <source>
        <dbReference type="ARBA" id="ARBA00023018"/>
    </source>
</evidence>
<evidence type="ECO:0000256" key="3">
    <source>
        <dbReference type="ARBA" id="ARBA00004484"/>
    </source>
</evidence>
<dbReference type="InterPro" id="IPR013783">
    <property type="entry name" value="Ig-like_fold"/>
</dbReference>
<dbReference type="InterPro" id="IPR003598">
    <property type="entry name" value="Ig_sub2"/>
</dbReference>
<sequence length="1797" mass="200587">PPRFIKEPKDQIGVSGGVASFVCQATGDPKPRVTWNKKGKKVNSQRFETIEFDESAGAVLRIQPLRTPRDENVYECVAQNSVGEITVHAKLTVLREDQLPSGFPNIDMGPQLKVVERTRTATMLCAASGNPDPEITWFKDFLPVDPSASNGRIKQLRSGESFSPLPAGALQIESSEETDQGKYECVATNSAGVRYSSPANLYVRGRELRRVAPRFSILPVSHEIMPGGNVNITCVAVGSPMPYVKWMQGAEDLTPEDDMPVGRNVLELTDVKDSANYTCVAMSSLGVIEAVAQITVKSLPKAPGTPVVTENTATSITITWDSGNPDPVSYYVIEYKSKSQDGPYQIKEDITTTRYSIGGLSPNSEYEIWVSAVNSIGQGPPSESVVTRTGEQAPASAPRNVQARMLSATTMIVQWEEPVEPNGLIRGYRVYYTMEPEHPVGNWQKHNVDDSLLTTVGSLLEDETYTVRVLAFTSVGDGPLSDPIQVKTQQGVPGQPMNLRAEARSETSITLSWSPPRQESIIKYELLFREGDHGREVGRTFDPMTSYVVEDLKPNTEYAFRLAARSPQGLGAFTPVVRQRTLQSKPSAPPQDVKCVSVRSTAILVSWRPPPPETHNGALVGYSVRYRPLGSEDPEPKEVNGIPPTTTQILLEALEKWTQYRITTVAHTEVGPGPESSPVVVRTDEDGKYLPQARDPPQWETDDTAEYEMVITNLQPETAYSITVAAYTMKGDGARSKPKVVVTKGAVLGRPTLSVQQTPEGSLLARWEPPAGTVEDQVLGYRLQFGREDSTPLATLEFPPSEDRYTASGVHKGATYVFRLAARSRGGLGEEDRAGPGQGQAGRPWAWAQRTTGSAWAAPPHPASRRPVLGTHGASLLLSPCSATSLAVSPKNFKVKMIMKTSVLLSWEFPDNYNSPTPYKIQYNGLTLDVDGRTTKKLITHLKPHTFYNFVLTNRGSSLGGLQQTVTAWTAFNLLNGKPSVAPKPDADGFIMVYLPDGQSPVPVQSYFIVMVPLRKSRGGQFLTPLGSPEDMDLEELIQDISRLQRRSLRHSRQLEVPRPYIAARFSVLPPTFHPGDQKQYGGFDNRGLEPGHRYVLFVLAVLQKSEPTFAASPFSDPFQLDNPDPQPIVDGEEGLIWVIGPVLAVVFIICIVIAILLYKNKRKDSEPRTKCLLNNADLAPHHPKDPVEMRRINFQTPDSGLRSPLREPGFHFESMLSHPPIPIADMAEHTERLKANDSLKLSQEYESIDPGQQFTWEHSNLEVNKPKNRYANVIAYDHSRVILQPIEGIVGSDYINANYVDGYRRQNAYIATQGPLPETFGDFWRMVWEQRSATIVMMTRLEEKSRIKCDQYWPNRGTEIYGFIQVTLLDTIELATFCVRTFSLHKNGSSEKREVRQFQFTAWPDHGVPEYPTPFLAFLRRVKTCNPPDAGPVVVHCSAGVGRTGCFIVIDAMLERIKPEKTVDVYGHVTLMRSQRNYMVQTEDQYSFIHEALLEAVGCGNTEVPARSLYAYIQKLAQVEPGEHVTGMELEFKRLANSKAHTSRFISANLPCNKFKNRLVNIMPYESTRVCLQPIRGVEGSDYINASFIDGYRQQKAYIATQGPLAETTEDFWRMLWENNSTIVVMLTKLREMGREKCHQYWPAERSARYQYFVVDPMAEYNMPQYILREFKVTDARDGQSRTVRQFQFTDWPEQGVPKSGEGFIDFIGQVHKTKEQFGQDGPISVHCSAGVGRTGVFITLSIVLERMRYEGVVDIFQTVKMLRTQRPAMVQTEDEYQFCYQAALEYLGSFDHYAT</sequence>
<keyword evidence="10" id="KW-0358">Heparin-binding</keyword>
<dbReference type="FunFam" id="2.60.40.10:FF:000015">
    <property type="entry name" value="receptor-type tyrosine-protein phosphatase delta isoform X2"/>
    <property type="match status" value="1"/>
</dbReference>
<evidence type="ECO:0000256" key="22">
    <source>
        <dbReference type="ARBA" id="ARBA00023273"/>
    </source>
</evidence>
<feature type="domain" description="Fibronectin type-III" evidence="33">
    <location>
        <begin position="495"/>
        <end position="584"/>
    </location>
</feature>
<evidence type="ECO:0000256" key="10">
    <source>
        <dbReference type="ARBA" id="ARBA00022674"/>
    </source>
</evidence>
<dbReference type="SUPFAM" id="SSF48726">
    <property type="entry name" value="Immunoglobulin"/>
    <property type="match status" value="3"/>
</dbReference>
<keyword evidence="22" id="KW-0966">Cell projection</keyword>
<keyword evidence="16 29" id="KW-1133">Transmembrane helix</keyword>
<evidence type="ECO:0000256" key="20">
    <source>
        <dbReference type="ARBA" id="ARBA00023170"/>
    </source>
</evidence>
<feature type="domain" description="Fibronectin type-III" evidence="33">
    <location>
        <begin position="889"/>
        <end position="973"/>
    </location>
</feature>
<evidence type="ECO:0000259" key="31">
    <source>
        <dbReference type="PROSITE" id="PS50056"/>
    </source>
</evidence>
<feature type="domain" description="Ig-like" evidence="32">
    <location>
        <begin position="213"/>
        <end position="295"/>
    </location>
</feature>
<dbReference type="FunFam" id="3.90.190.10:FF:000002">
    <property type="entry name" value="receptor-type tyrosine-protein phosphatase delta isoform X2"/>
    <property type="match status" value="1"/>
</dbReference>
<keyword evidence="9" id="KW-0771">Synaptosome</keyword>
<evidence type="ECO:0000256" key="13">
    <source>
        <dbReference type="ARBA" id="ARBA00022737"/>
    </source>
</evidence>
<dbReference type="InterPro" id="IPR003961">
    <property type="entry name" value="FN3_dom"/>
</dbReference>
<feature type="domain" description="Tyrosine specific protein phosphatases" evidence="31">
    <location>
        <begin position="1417"/>
        <end position="1488"/>
    </location>
</feature>
<keyword evidence="23" id="KW-0393">Immunoglobulin domain</keyword>
<dbReference type="InterPro" id="IPR003595">
    <property type="entry name" value="Tyr_Pase_cat"/>
</dbReference>
<feature type="domain" description="Fibronectin type-III" evidence="33">
    <location>
        <begin position="397"/>
        <end position="491"/>
    </location>
</feature>
<evidence type="ECO:0000256" key="9">
    <source>
        <dbReference type="ARBA" id="ARBA00022599"/>
    </source>
</evidence>
<evidence type="ECO:0000256" key="11">
    <source>
        <dbReference type="ARBA" id="ARBA00022692"/>
    </source>
</evidence>
<dbReference type="PROSITE" id="PS50056">
    <property type="entry name" value="TYR_PHOSPHATASE_2"/>
    <property type="match status" value="2"/>
</dbReference>
<evidence type="ECO:0000256" key="16">
    <source>
        <dbReference type="ARBA" id="ARBA00022989"/>
    </source>
</evidence>
<evidence type="ECO:0000256" key="19">
    <source>
        <dbReference type="ARBA" id="ARBA00023157"/>
    </source>
</evidence>
<reference evidence="34" key="2">
    <citation type="submission" date="2025-09" db="UniProtKB">
        <authorList>
            <consortium name="Ensembl"/>
        </authorList>
    </citation>
    <scope>IDENTIFICATION</scope>
</reference>
<keyword evidence="11 29" id="KW-0812">Transmembrane</keyword>
<dbReference type="SMART" id="SM00409">
    <property type="entry name" value="IG"/>
    <property type="match status" value="4"/>
</dbReference>
<comment type="subcellular location">
    <subcellularLocation>
        <location evidence="1">Cell membrane</location>
        <topology evidence="1">Single-pass type I membrane protein</topology>
    </subcellularLocation>
    <subcellularLocation>
        <location evidence="4">Cell projection</location>
        <location evidence="4">Axon</location>
    </subcellularLocation>
    <subcellularLocation>
        <location evidence="5">Cell projection</location>
        <location evidence="5">Growth cone</location>
    </subcellularLocation>
    <subcellularLocation>
        <location evidence="2">Cytoplasmic vesicle</location>
        <location evidence="2">Secretory vesicle</location>
        <location evidence="2">Synaptic vesicle membrane</location>
    </subcellularLocation>
    <subcellularLocation>
        <location evidence="3">Perikaryon</location>
    </subcellularLocation>
    <subcellularLocation>
        <location evidence="26">Postsynaptic density</location>
    </subcellularLocation>
    <subcellularLocation>
        <location evidence="25">Synapse</location>
        <location evidence="25">Synaptosome</location>
    </subcellularLocation>
</comment>
<dbReference type="PROSITE" id="PS50055">
    <property type="entry name" value="TYR_PHOSPHATASE_PTP"/>
    <property type="match status" value="2"/>
</dbReference>
<dbReference type="InterPro" id="IPR036116">
    <property type="entry name" value="FN3_sf"/>
</dbReference>
<dbReference type="Ensembl" id="ENSCANT00000033726.1">
    <property type="protein sequence ID" value="ENSCANP00000010833.1"/>
    <property type="gene ID" value="ENSCANG00000028712.1"/>
</dbReference>
<dbReference type="FunFam" id="2.60.40.10:FF:000082">
    <property type="entry name" value="receptor-type tyrosine-protein phosphatase delta isoform X2"/>
    <property type="match status" value="1"/>
</dbReference>
<dbReference type="STRING" id="336983.ENSCANP00000010833"/>
<dbReference type="Proteomes" id="UP000233080">
    <property type="component" value="Unassembled WGS sequence"/>
</dbReference>
<dbReference type="InterPro" id="IPR050713">
    <property type="entry name" value="RTP_Phos/Ushers"/>
</dbReference>
<dbReference type="Pfam" id="PF00041">
    <property type="entry name" value="fn3"/>
    <property type="match status" value="6"/>
</dbReference>
<comment type="catalytic activity">
    <reaction evidence="27">
        <text>O-phospho-L-tyrosyl-[protein] + H2O = L-tyrosyl-[protein] + phosphate</text>
        <dbReference type="Rhea" id="RHEA:10684"/>
        <dbReference type="Rhea" id="RHEA-COMP:10136"/>
        <dbReference type="Rhea" id="RHEA-COMP:20101"/>
        <dbReference type="ChEBI" id="CHEBI:15377"/>
        <dbReference type="ChEBI" id="CHEBI:43474"/>
        <dbReference type="ChEBI" id="CHEBI:46858"/>
        <dbReference type="ChEBI" id="CHEBI:61978"/>
        <dbReference type="EC" id="3.1.3.48"/>
    </reaction>
</comment>
<dbReference type="SUPFAM" id="SSF52799">
    <property type="entry name" value="(Phosphotyrosine protein) phosphatases II"/>
    <property type="match status" value="2"/>
</dbReference>
<feature type="transmembrane region" description="Helical" evidence="29">
    <location>
        <begin position="1136"/>
        <end position="1159"/>
    </location>
</feature>
<dbReference type="FunFam" id="2.60.40.10:FF:000023">
    <property type="entry name" value="receptor-type tyrosine-protein phosphatase delta isoform X2"/>
    <property type="match status" value="1"/>
</dbReference>
<dbReference type="GO" id="GO:0008201">
    <property type="term" value="F:heparin binding"/>
    <property type="evidence" value="ECO:0007669"/>
    <property type="project" value="UniProtKB-KW"/>
</dbReference>
<evidence type="ECO:0000256" key="26">
    <source>
        <dbReference type="ARBA" id="ARBA00034105"/>
    </source>
</evidence>
<evidence type="ECO:0000256" key="29">
    <source>
        <dbReference type="SAM" id="Phobius"/>
    </source>
</evidence>
<dbReference type="Pfam" id="PF13927">
    <property type="entry name" value="Ig_3"/>
    <property type="match status" value="2"/>
</dbReference>
<keyword evidence="12" id="KW-0732">Signal</keyword>
<dbReference type="PANTHER" id="PTHR46957:SF6">
    <property type="entry name" value="PROTEIN-TYROSINE-PHOSPHATASE"/>
    <property type="match status" value="1"/>
</dbReference>
<evidence type="ECO:0000256" key="7">
    <source>
        <dbReference type="ARBA" id="ARBA00013064"/>
    </source>
</evidence>
<keyword evidence="15" id="KW-0904">Protein phosphatase</keyword>
<dbReference type="InterPro" id="IPR013098">
    <property type="entry name" value="Ig_I-set"/>
</dbReference>
<evidence type="ECO:0000256" key="4">
    <source>
        <dbReference type="ARBA" id="ARBA00004489"/>
    </source>
</evidence>
<feature type="domain" description="Tyrosine specific protein phosphatases" evidence="31">
    <location>
        <begin position="1706"/>
        <end position="1779"/>
    </location>
</feature>
<feature type="domain" description="Ig-like" evidence="32">
    <location>
        <begin position="104"/>
        <end position="202"/>
    </location>
</feature>
<evidence type="ECO:0000256" key="28">
    <source>
        <dbReference type="ARBA" id="ARBA00073611"/>
    </source>
</evidence>
<dbReference type="CDD" id="cd05738">
    <property type="entry name" value="IgI_2_RPTP_IIa_LAR_like"/>
    <property type="match status" value="1"/>
</dbReference>
<dbReference type="SMART" id="SM00060">
    <property type="entry name" value="FN3"/>
    <property type="match status" value="6"/>
</dbReference>
<protein>
    <recommendedName>
        <fullName evidence="28">Receptor-type tyrosine-protein phosphatase S</fullName>
        <ecNumber evidence="7">3.1.3.48</ecNumber>
    </recommendedName>
</protein>
<feature type="domain" description="Fibronectin type-III" evidence="33">
    <location>
        <begin position="302"/>
        <end position="392"/>
    </location>
</feature>
<keyword evidence="35" id="KW-1185">Reference proteome</keyword>
<dbReference type="GO" id="GO:0030426">
    <property type="term" value="C:growth cone"/>
    <property type="evidence" value="ECO:0007669"/>
    <property type="project" value="UniProtKB-SubCell"/>
</dbReference>
<keyword evidence="24" id="KW-0968">Cytoplasmic vesicle</keyword>
<dbReference type="PROSITE" id="PS50853">
    <property type="entry name" value="FN3"/>
    <property type="match status" value="6"/>
</dbReference>
<evidence type="ECO:0000313" key="35">
    <source>
        <dbReference type="Proteomes" id="UP000233080"/>
    </source>
</evidence>
<evidence type="ECO:0000256" key="24">
    <source>
        <dbReference type="ARBA" id="ARBA00023329"/>
    </source>
</evidence>
<dbReference type="InterPro" id="IPR007110">
    <property type="entry name" value="Ig-like_dom"/>
</dbReference>
<evidence type="ECO:0000256" key="14">
    <source>
        <dbReference type="ARBA" id="ARBA00022801"/>
    </source>
</evidence>
<dbReference type="FunFam" id="2.60.40.10:FF:000098">
    <property type="entry name" value="receptor-type tyrosine-protein phosphatase F isoform X1"/>
    <property type="match status" value="1"/>
</dbReference>
<evidence type="ECO:0000256" key="23">
    <source>
        <dbReference type="ARBA" id="ARBA00023319"/>
    </source>
</evidence>
<keyword evidence="21" id="KW-0325">Glycoprotein</keyword>
<dbReference type="SMART" id="SM00408">
    <property type="entry name" value="IGc2"/>
    <property type="match status" value="3"/>
</dbReference>
<keyword evidence="14" id="KW-0378">Hydrolase</keyword>
<dbReference type="GO" id="GO:0030672">
    <property type="term" value="C:synaptic vesicle membrane"/>
    <property type="evidence" value="ECO:0007669"/>
    <property type="project" value="UniProtKB-SubCell"/>
</dbReference>
<dbReference type="FunFam" id="2.60.40.10:FF:000068">
    <property type="entry name" value="receptor-type tyrosine-protein phosphatase delta isoform X1"/>
    <property type="match status" value="1"/>
</dbReference>